<dbReference type="Proteomes" id="UP000887565">
    <property type="component" value="Unplaced"/>
</dbReference>
<dbReference type="WBParaSite" id="nRc.2.0.1.t43475-RA">
    <property type="protein sequence ID" value="nRc.2.0.1.t43475-RA"/>
    <property type="gene ID" value="nRc.2.0.1.g43475"/>
</dbReference>
<protein>
    <submittedName>
        <fullName evidence="2">Uncharacterized protein</fullName>
    </submittedName>
</protein>
<reference evidence="2" key="1">
    <citation type="submission" date="2022-11" db="UniProtKB">
        <authorList>
            <consortium name="WormBaseParasite"/>
        </authorList>
    </citation>
    <scope>IDENTIFICATION</scope>
</reference>
<evidence type="ECO:0000313" key="2">
    <source>
        <dbReference type="WBParaSite" id="nRc.2.0.1.t43475-RA"/>
    </source>
</evidence>
<proteinExistence type="predicted"/>
<sequence length="48" mass="5487">MWKAHNYTLHKISIKLLKITHLVLLPSHPIKLTMTINCPPAFPAPEEV</sequence>
<accession>A0A915KZ66</accession>
<dbReference type="AlphaFoldDB" id="A0A915KZ66"/>
<name>A0A915KZ66_ROMCU</name>
<keyword evidence="1" id="KW-1185">Reference proteome</keyword>
<evidence type="ECO:0000313" key="1">
    <source>
        <dbReference type="Proteomes" id="UP000887565"/>
    </source>
</evidence>
<organism evidence="1 2">
    <name type="scientific">Romanomermis culicivorax</name>
    <name type="common">Nematode worm</name>
    <dbReference type="NCBI Taxonomy" id="13658"/>
    <lineage>
        <taxon>Eukaryota</taxon>
        <taxon>Metazoa</taxon>
        <taxon>Ecdysozoa</taxon>
        <taxon>Nematoda</taxon>
        <taxon>Enoplea</taxon>
        <taxon>Dorylaimia</taxon>
        <taxon>Mermithida</taxon>
        <taxon>Mermithoidea</taxon>
        <taxon>Mermithidae</taxon>
        <taxon>Romanomermis</taxon>
    </lineage>
</organism>